<dbReference type="SFLD" id="SFLDG01137">
    <property type="entry name" value="C1.6.1:_Phosphoserine_Phosphat"/>
    <property type="match status" value="1"/>
</dbReference>
<proteinExistence type="inferred from homology"/>
<sequence>MSSRLIGTLVLTAAPSSGHLTQGIVDNVRETLSGAGAEGDWLAPGEAWETEIYLDHKEADEVRRSAETALGSAPVDINLVAMPQSARRKRLLCADMESTIISEELIDEMAETVGCRAEIAAITGAAMRGEIDFEGALVQRVALFKGFAANRLDDILRRATLMPGAATLLRTMRANGAKCALVSGGFTCFADPIARRLGFDTVVANELVIENGTLTGEVRPPIVGPNGKADALARLAAKHGLDPSDTLAVGDGANDLVMLQTAGLGVAFRAKPILASAARSSASGAVVAHGDLTALLYLQGIPAIAHVS</sequence>
<evidence type="ECO:0000256" key="11">
    <source>
        <dbReference type="ARBA" id="ARBA00031693"/>
    </source>
</evidence>
<evidence type="ECO:0000256" key="7">
    <source>
        <dbReference type="ARBA" id="ARBA00022723"/>
    </source>
</evidence>
<protein>
    <recommendedName>
        <fullName evidence="5">Phosphoserine phosphatase</fullName>
        <ecNumber evidence="4">3.1.3.3</ecNumber>
    </recommendedName>
    <alternativeName>
        <fullName evidence="11">O-phosphoserine phosphohydrolase</fullName>
    </alternativeName>
</protein>
<dbReference type="InterPro" id="IPR023214">
    <property type="entry name" value="HAD_sf"/>
</dbReference>
<evidence type="ECO:0000256" key="9">
    <source>
        <dbReference type="ARBA" id="ARBA00022842"/>
    </source>
</evidence>
<evidence type="ECO:0000313" key="14">
    <source>
        <dbReference type="EMBL" id="AHB49196.1"/>
    </source>
</evidence>
<evidence type="ECO:0000256" key="13">
    <source>
        <dbReference type="ARBA" id="ARBA00048523"/>
    </source>
</evidence>
<dbReference type="SFLD" id="SFLDS00003">
    <property type="entry name" value="Haloacid_Dehalogenase"/>
    <property type="match status" value="1"/>
</dbReference>
<evidence type="ECO:0000256" key="6">
    <source>
        <dbReference type="ARBA" id="ARBA00022605"/>
    </source>
</evidence>
<dbReference type="PANTHER" id="PTHR43344">
    <property type="entry name" value="PHOSPHOSERINE PHOSPHATASE"/>
    <property type="match status" value="1"/>
</dbReference>
<dbReference type="GO" id="GO:0036424">
    <property type="term" value="F:L-phosphoserine phosphatase activity"/>
    <property type="evidence" value="ECO:0007669"/>
    <property type="project" value="InterPro"/>
</dbReference>
<gene>
    <name evidence="14" type="ORF">W911_13495</name>
</gene>
<evidence type="ECO:0000256" key="10">
    <source>
        <dbReference type="ARBA" id="ARBA00023299"/>
    </source>
</evidence>
<evidence type="ECO:0000256" key="1">
    <source>
        <dbReference type="ARBA" id="ARBA00001946"/>
    </source>
</evidence>
<evidence type="ECO:0000256" key="2">
    <source>
        <dbReference type="ARBA" id="ARBA00005135"/>
    </source>
</evidence>
<dbReference type="Gene3D" id="3.40.50.1000">
    <property type="entry name" value="HAD superfamily/HAD-like"/>
    <property type="match status" value="1"/>
</dbReference>
<dbReference type="STRING" id="1029756.W911_13495"/>
<dbReference type="InterPro" id="IPR004469">
    <property type="entry name" value="PSP"/>
</dbReference>
<reference evidence="14 15" key="1">
    <citation type="journal article" date="2014" name="Genome Announc.">
        <title>Complete Genome Sequence of Hyphomicrobium nitrativorans Strain NL23, a Denitrifying Bacterium Isolated from Biofilm of a Methanol-Fed Denitrification System Treating Seawater at the Montreal Biodome.</title>
        <authorList>
            <person name="Martineau C."/>
            <person name="Villeneuve C."/>
            <person name="Mauffrey F."/>
            <person name="Villemur R."/>
        </authorList>
    </citation>
    <scope>NUCLEOTIDE SEQUENCE [LARGE SCALE GENOMIC DNA]</scope>
    <source>
        <strain evidence="14">NL23</strain>
    </source>
</reference>
<dbReference type="InterPro" id="IPR050582">
    <property type="entry name" value="HAD-like_SerB"/>
</dbReference>
<dbReference type="EMBL" id="CP006912">
    <property type="protein sequence ID" value="AHB49196.1"/>
    <property type="molecule type" value="Genomic_DNA"/>
</dbReference>
<comment type="similarity">
    <text evidence="3">Belongs to the HAD-like hydrolase superfamily. SerB family.</text>
</comment>
<dbReference type="SUPFAM" id="SSF56784">
    <property type="entry name" value="HAD-like"/>
    <property type="match status" value="1"/>
</dbReference>
<dbReference type="PANTHER" id="PTHR43344:SF2">
    <property type="entry name" value="PHOSPHOSERINE PHOSPHATASE"/>
    <property type="match status" value="1"/>
</dbReference>
<dbReference type="HOGENOM" id="CLU_036368_4_2_5"/>
<keyword evidence="9" id="KW-0460">Magnesium</keyword>
<dbReference type="AlphaFoldDB" id="V5SE79"/>
<comment type="catalytic activity">
    <reaction evidence="12">
        <text>O-phospho-L-serine + H2O = L-serine + phosphate</text>
        <dbReference type="Rhea" id="RHEA:21208"/>
        <dbReference type="ChEBI" id="CHEBI:15377"/>
        <dbReference type="ChEBI" id="CHEBI:33384"/>
        <dbReference type="ChEBI" id="CHEBI:43474"/>
        <dbReference type="ChEBI" id="CHEBI:57524"/>
        <dbReference type="EC" id="3.1.3.3"/>
    </reaction>
</comment>
<dbReference type="UniPathway" id="UPA00135">
    <property type="reaction ID" value="UER00198"/>
</dbReference>
<dbReference type="RefSeq" id="WP_023788023.1">
    <property type="nucleotide sequence ID" value="NC_022997.1"/>
</dbReference>
<name>V5SE79_9HYPH</name>
<dbReference type="InterPro" id="IPR036412">
    <property type="entry name" value="HAD-like_sf"/>
</dbReference>
<dbReference type="PATRIC" id="fig|1029756.8.peg.2813"/>
<keyword evidence="10" id="KW-0718">Serine biosynthesis</keyword>
<comment type="cofactor">
    <cofactor evidence="1">
        <name>Mg(2+)</name>
        <dbReference type="ChEBI" id="CHEBI:18420"/>
    </cofactor>
</comment>
<keyword evidence="8" id="KW-0378">Hydrolase</keyword>
<organism evidence="14 15">
    <name type="scientific">Hyphomicrobium nitrativorans NL23</name>
    <dbReference type="NCBI Taxonomy" id="1029756"/>
    <lineage>
        <taxon>Bacteria</taxon>
        <taxon>Pseudomonadati</taxon>
        <taxon>Pseudomonadota</taxon>
        <taxon>Alphaproteobacteria</taxon>
        <taxon>Hyphomicrobiales</taxon>
        <taxon>Hyphomicrobiaceae</taxon>
        <taxon>Hyphomicrobium</taxon>
    </lineage>
</organism>
<evidence type="ECO:0000256" key="4">
    <source>
        <dbReference type="ARBA" id="ARBA00012640"/>
    </source>
</evidence>
<dbReference type="SFLD" id="SFLDF00029">
    <property type="entry name" value="phosphoserine_phosphatase"/>
    <property type="match status" value="1"/>
</dbReference>
<evidence type="ECO:0000256" key="3">
    <source>
        <dbReference type="ARBA" id="ARBA00009184"/>
    </source>
</evidence>
<comment type="pathway">
    <text evidence="2">Amino-acid biosynthesis; L-serine biosynthesis; L-serine from 3-phospho-D-glycerate: step 3/3.</text>
</comment>
<accession>V5SE79</accession>
<dbReference type="GO" id="GO:0005737">
    <property type="term" value="C:cytoplasm"/>
    <property type="evidence" value="ECO:0007669"/>
    <property type="project" value="TreeGrafter"/>
</dbReference>
<dbReference type="Pfam" id="PF12710">
    <property type="entry name" value="HAD"/>
    <property type="match status" value="1"/>
</dbReference>
<dbReference type="GO" id="GO:0000287">
    <property type="term" value="F:magnesium ion binding"/>
    <property type="evidence" value="ECO:0007669"/>
    <property type="project" value="TreeGrafter"/>
</dbReference>
<dbReference type="EC" id="3.1.3.3" evidence="4"/>
<dbReference type="SFLD" id="SFLDG01136">
    <property type="entry name" value="C1.6:_Phosphoserine_Phosphatas"/>
    <property type="match status" value="1"/>
</dbReference>
<dbReference type="KEGG" id="hni:W911_13495"/>
<dbReference type="NCBIfam" id="TIGR01488">
    <property type="entry name" value="HAD-SF-IB"/>
    <property type="match status" value="1"/>
</dbReference>
<evidence type="ECO:0000313" key="15">
    <source>
        <dbReference type="Proteomes" id="UP000018542"/>
    </source>
</evidence>
<comment type="catalytic activity">
    <reaction evidence="13">
        <text>O-phospho-D-serine + H2O = D-serine + phosphate</text>
        <dbReference type="Rhea" id="RHEA:24873"/>
        <dbReference type="ChEBI" id="CHEBI:15377"/>
        <dbReference type="ChEBI" id="CHEBI:35247"/>
        <dbReference type="ChEBI" id="CHEBI:43474"/>
        <dbReference type="ChEBI" id="CHEBI:58680"/>
        <dbReference type="EC" id="3.1.3.3"/>
    </reaction>
</comment>
<dbReference type="NCBIfam" id="TIGR00338">
    <property type="entry name" value="serB"/>
    <property type="match status" value="1"/>
</dbReference>
<keyword evidence="15" id="KW-1185">Reference proteome</keyword>
<dbReference type="Proteomes" id="UP000018542">
    <property type="component" value="Chromosome"/>
</dbReference>
<keyword evidence="7" id="KW-0479">Metal-binding</keyword>
<keyword evidence="6" id="KW-0028">Amino-acid biosynthesis</keyword>
<evidence type="ECO:0000256" key="12">
    <source>
        <dbReference type="ARBA" id="ARBA00048138"/>
    </source>
</evidence>
<dbReference type="GO" id="GO:0006564">
    <property type="term" value="P:L-serine biosynthetic process"/>
    <property type="evidence" value="ECO:0007669"/>
    <property type="project" value="UniProtKB-KW"/>
</dbReference>
<evidence type="ECO:0000256" key="5">
    <source>
        <dbReference type="ARBA" id="ARBA00015196"/>
    </source>
</evidence>
<evidence type="ECO:0000256" key="8">
    <source>
        <dbReference type="ARBA" id="ARBA00022801"/>
    </source>
</evidence>